<reference evidence="4" key="1">
    <citation type="submission" date="2019-01" db="EMBL/GenBank/DDBJ databases">
        <title>Draft genomes of a novel of Sporanaerobacter strains.</title>
        <authorList>
            <person name="Ma S."/>
        </authorList>
    </citation>
    <scope>NUCLEOTIDE SEQUENCE [LARGE SCALE GENOMIC DNA]</scope>
    <source>
        <strain evidence="4">NJN-17</strain>
    </source>
</reference>
<keyword evidence="4" id="KW-1185">Reference proteome</keyword>
<accession>A0A410QET2</accession>
<evidence type="ECO:0000259" key="2">
    <source>
        <dbReference type="PROSITE" id="PS51272"/>
    </source>
</evidence>
<feature type="chain" id="PRO_5019514618" description="SLH domain-containing protein" evidence="1">
    <location>
        <begin position="26"/>
        <end position="692"/>
    </location>
</feature>
<dbReference type="Pfam" id="PF16244">
    <property type="entry name" value="DUF4901"/>
    <property type="match status" value="2"/>
</dbReference>
<evidence type="ECO:0000256" key="1">
    <source>
        <dbReference type="SAM" id="SignalP"/>
    </source>
</evidence>
<dbReference type="AlphaFoldDB" id="A0A410QET2"/>
<dbReference type="Proteomes" id="UP000287969">
    <property type="component" value="Chromosome"/>
</dbReference>
<dbReference type="KEGG" id="spoa:EQM13_13465"/>
<proteinExistence type="predicted"/>
<evidence type="ECO:0000313" key="3">
    <source>
        <dbReference type="EMBL" id="QAT62501.1"/>
    </source>
</evidence>
<dbReference type="OrthoDB" id="2473368at2"/>
<dbReference type="PROSITE" id="PS51272">
    <property type="entry name" value="SLH"/>
    <property type="match status" value="1"/>
</dbReference>
<dbReference type="InterPro" id="IPR032599">
    <property type="entry name" value="YcdB/YcdC_rep_domain"/>
</dbReference>
<dbReference type="Pfam" id="PF00395">
    <property type="entry name" value="SLH"/>
    <property type="match status" value="1"/>
</dbReference>
<protein>
    <recommendedName>
        <fullName evidence="2">SLH domain-containing protein</fullName>
    </recommendedName>
</protein>
<sequence>MRKKILKVVSFMLMISLMLPLAVFGEEQYDKKLQDAILRSKELFNITDTYDKFDYNVSSSGEKVTFYLNWTNSKEDSKGVNVTIDAEGTVLNYNKYNSENTSDNKLPKLSKEDGLKIAQEFLKKVNPKVVESVKYDNENTSLNPGSNEYDYEFIRIVNGIPYSDDNATIYVDKNTGEVTNYNFNWDSSLKFPDSKNIISLDEAKSTFKDKKGINLVYKYTYEKDKPNYYLAYSYIGESKGVDALTGELMPYDYYRLYGGAEEKSMADAGGNGENLSPDEIKAVESISSIINGDEAVDKARKMLNIGEEFEVVDKSLNSYWKNEGEYVWMISFNKKSENNNYETYEVSVDAKTGELISFYYGDPNASTGSVKYSDKELLKNAQDFIQKFNPSKYKEVELMEQGNVQKNDIYRYFNFVRKSGEAYVDGDDISVGINGVNGKITSYNIDWYKGEFPSQDKIISSDKAYDVLYSNIGMELRYVTVYDYTTPKYTKSVKLCYTLKQDKPVNISATTGQLLDSNGNVYKEKVAPVYKDIDDSNAKVQIQTLADYGIYFSSDEFKPKENIIQKDFLYLICKAAYPYFEPDSKDFDNSLYKYLTVQGIVKEGERDPERVVTKEEGVKFIIRALGYSKVADLEGIYKEIFKDTKDIDPKLLGYVNIAYGLKIIQGSDGKFNPKSNLTRESAAIMIYNYLFK</sequence>
<dbReference type="RefSeq" id="WP_071139924.1">
    <property type="nucleotide sequence ID" value="NZ_CP035282.1"/>
</dbReference>
<dbReference type="InterPro" id="IPR001119">
    <property type="entry name" value="SLH_dom"/>
</dbReference>
<dbReference type="EMBL" id="CP035282">
    <property type="protein sequence ID" value="QAT62501.1"/>
    <property type="molecule type" value="Genomic_DNA"/>
</dbReference>
<feature type="signal peptide" evidence="1">
    <location>
        <begin position="1"/>
        <end position="25"/>
    </location>
</feature>
<evidence type="ECO:0000313" key="4">
    <source>
        <dbReference type="Proteomes" id="UP000287969"/>
    </source>
</evidence>
<organism evidence="3 4">
    <name type="scientific">Acidilutibacter cellobiosedens</name>
    <dbReference type="NCBI Taxonomy" id="2507161"/>
    <lineage>
        <taxon>Bacteria</taxon>
        <taxon>Bacillati</taxon>
        <taxon>Bacillota</taxon>
        <taxon>Tissierellia</taxon>
        <taxon>Tissierellales</taxon>
        <taxon>Acidilutibacteraceae</taxon>
        <taxon>Acidilutibacter</taxon>
    </lineage>
</organism>
<keyword evidence="1" id="KW-0732">Signal</keyword>
<feature type="domain" description="SLH" evidence="2">
    <location>
        <begin position="638"/>
        <end position="692"/>
    </location>
</feature>
<gene>
    <name evidence="3" type="ORF">EQM13_13465</name>
</gene>
<name>A0A410QET2_9FIRM</name>